<reference evidence="4" key="1">
    <citation type="journal article" date="2019" name="Int. J. Syst. Evol. Microbiol.">
        <title>The Global Catalogue of Microorganisms (GCM) 10K type strain sequencing project: providing services to taxonomists for standard genome sequencing and annotation.</title>
        <authorList>
            <consortium name="The Broad Institute Genomics Platform"/>
            <consortium name="The Broad Institute Genome Sequencing Center for Infectious Disease"/>
            <person name="Wu L."/>
            <person name="Ma J."/>
        </authorList>
    </citation>
    <scope>NUCLEOTIDE SEQUENCE [LARGE SCALE GENOMIC DNA]</scope>
    <source>
        <strain evidence="4">CGMCC 4.5798</strain>
    </source>
</reference>
<dbReference type="InterPro" id="IPR046867">
    <property type="entry name" value="AldOxase/xan_DH_MoCoBD2"/>
</dbReference>
<dbReference type="InterPro" id="IPR037165">
    <property type="entry name" value="AldOxase/xan_DH_Mopterin-bd_sf"/>
</dbReference>
<feature type="domain" description="Aldehyde oxidase/xanthine dehydrogenase a/b hammerhead" evidence="2">
    <location>
        <begin position="233"/>
        <end position="311"/>
    </location>
</feature>
<evidence type="ECO:0000313" key="4">
    <source>
        <dbReference type="Proteomes" id="UP001596086"/>
    </source>
</evidence>
<name>A0ABW0S7B3_9BURK</name>
<evidence type="ECO:0000313" key="3">
    <source>
        <dbReference type="EMBL" id="MFC5551558.1"/>
    </source>
</evidence>
<dbReference type="Pfam" id="PF20256">
    <property type="entry name" value="MoCoBD_2"/>
    <property type="match status" value="2"/>
</dbReference>
<evidence type="ECO:0000256" key="1">
    <source>
        <dbReference type="SAM" id="MobiDB-lite"/>
    </source>
</evidence>
<dbReference type="InterPro" id="IPR000674">
    <property type="entry name" value="Ald_Oxase/Xan_DH_a/b"/>
</dbReference>
<dbReference type="EMBL" id="JBHSMZ010000024">
    <property type="protein sequence ID" value="MFC5551558.1"/>
    <property type="molecule type" value="Genomic_DNA"/>
</dbReference>
<dbReference type="SUPFAM" id="SSF56003">
    <property type="entry name" value="Molybdenum cofactor-binding domain"/>
    <property type="match status" value="2"/>
</dbReference>
<dbReference type="PIRSF" id="PIRSF036389">
    <property type="entry name" value="IOR_B"/>
    <property type="match status" value="1"/>
</dbReference>
<keyword evidence="4" id="KW-1185">Reference proteome</keyword>
<dbReference type="Pfam" id="PF02738">
    <property type="entry name" value="MoCoBD_1"/>
    <property type="match status" value="1"/>
</dbReference>
<protein>
    <submittedName>
        <fullName evidence="3">Molybdopterin cofactor-binding domain-containing protein</fullName>
    </submittedName>
</protein>
<sequence>METKDKVSNARRGFMKAGAVAGGGLLFGFSLFGCSRDGKEGRNDRKEKPSETAVGQAATAASEPAGLAHDAFIRIDREGIVTLIIHKVEMGQGTFTSMPMLLAEELGADLSKVKLEQAPADNSLYADPMLGGQVTGGSTSVRGAWKPLREAGAKVRTVLVQAAAQTWKVDQKELSVVGGTVRHAASNRSAHFGELADAASKLQFPKTVTLKDAADFTLIGKSLKRLDSPVKTNGQAMFGIDARLPNMGIAAVMASPVLGGKVAAVDEQKAMAVKGVRQVLRIEGAVAVVADNFWTAKQGLLAAAPRFDDGPNAKVSTASIVADMAKAAEGTGAIATNKGDALKVLGQEGGGRRIDAVYEMPFLAHATMEPMNCTVDLRADACELWVGTQVPALAQGAAAKVTGLPIEKVKVHNHYLGGGFGRRLEVDNVLQAVAFAKLAKGPLKVIWTREEDIQHDMYRPYYYDRLSAKLDDKGMPVAWFHRVTGSSIMSRFAPPMVKNGVDPDAVEGAADLQYTIPDMRVEYVRHEPPGVPTAFWRGVGPTHNIFVVESFIDELAYASKTDPVAFRRALLQKSPRTLGVLNLAAQKAGWGRPLKPVAGRKVGRGISTQFAFGSYMSQVAEVSVGPDGDVRVHRVVCAVDCGQNVNPDGIIAQMEGGIVFGASAALWDQITHENGRVQQTNFGDYRVMRMNEAPTVEVYIVNSHDEPGGIGEPGTAGIAPAISNAVFAATGRRVRKLPIAEQLKKA</sequence>
<feature type="region of interest" description="Disordered" evidence="1">
    <location>
        <begin position="38"/>
        <end position="61"/>
    </location>
</feature>
<dbReference type="SMART" id="SM01008">
    <property type="entry name" value="Ald_Xan_dh_C"/>
    <property type="match status" value="1"/>
</dbReference>
<dbReference type="InterPro" id="IPR052516">
    <property type="entry name" value="N-heterocyclic_Hydroxylase"/>
</dbReference>
<dbReference type="Gene3D" id="3.90.1170.50">
    <property type="entry name" value="Aldehyde oxidase/xanthine dehydrogenase, a/b hammerhead"/>
    <property type="match status" value="1"/>
</dbReference>
<dbReference type="Proteomes" id="UP001596086">
    <property type="component" value="Unassembled WGS sequence"/>
</dbReference>
<dbReference type="PANTHER" id="PTHR47495:SF2">
    <property type="entry name" value="ALDEHYDE DEHYDROGENASE"/>
    <property type="match status" value="1"/>
</dbReference>
<dbReference type="Gene3D" id="3.30.365.10">
    <property type="entry name" value="Aldehyde oxidase/xanthine dehydrogenase, molybdopterin binding domain"/>
    <property type="match status" value="4"/>
</dbReference>
<dbReference type="PANTHER" id="PTHR47495">
    <property type="entry name" value="ALDEHYDE DEHYDROGENASE"/>
    <property type="match status" value="1"/>
</dbReference>
<dbReference type="InterPro" id="IPR008274">
    <property type="entry name" value="AldOxase/xan_DH_MoCoBD1"/>
</dbReference>
<organism evidence="3 4">
    <name type="scientific">Massilia aerilata</name>
    <dbReference type="NCBI Taxonomy" id="453817"/>
    <lineage>
        <taxon>Bacteria</taxon>
        <taxon>Pseudomonadati</taxon>
        <taxon>Pseudomonadota</taxon>
        <taxon>Betaproteobacteria</taxon>
        <taxon>Burkholderiales</taxon>
        <taxon>Oxalobacteraceae</taxon>
        <taxon>Telluria group</taxon>
        <taxon>Massilia</taxon>
    </lineage>
</organism>
<dbReference type="RefSeq" id="WP_379775831.1">
    <property type="nucleotide sequence ID" value="NZ_JBHSMZ010000024.1"/>
</dbReference>
<gene>
    <name evidence="3" type="ORF">ACFPO9_23830</name>
</gene>
<dbReference type="InterPro" id="IPR012368">
    <property type="entry name" value="OxRdtase_Mopterin-bd_su_IorB"/>
</dbReference>
<comment type="caution">
    <text evidence="3">The sequence shown here is derived from an EMBL/GenBank/DDBJ whole genome shotgun (WGS) entry which is preliminary data.</text>
</comment>
<accession>A0ABW0S7B3</accession>
<proteinExistence type="predicted"/>
<feature type="compositionally biased region" description="Basic and acidic residues" evidence="1">
    <location>
        <begin position="38"/>
        <end position="50"/>
    </location>
</feature>
<evidence type="ECO:0000259" key="2">
    <source>
        <dbReference type="SMART" id="SM01008"/>
    </source>
</evidence>
<dbReference type="PROSITE" id="PS51257">
    <property type="entry name" value="PROKAR_LIPOPROTEIN"/>
    <property type="match status" value="1"/>
</dbReference>